<sequence>MWSFGEKEKDAGTTIPTLSYDAASEDEDDWGHKPHSRRKSRTSLAETRNGLRFLALKREEVEIEDDASFVSTLRPEKEGVGQPLCQETERKARWNTFKWVLFISVIVLFIYGTIGLICSLLTWSRSWERADVSAVVDTDILIFLTLASFLCLLTAVVGLCGTILNSRPILSLYAFLLWPTLVSLLVVGYSSYKRENLRLDRKLNMAWSRYFDDLDRLRIQNNLHCCGFYTPLHQATFSRTCYPRTSLPGCKGKLFRYERLALRRLYSAIFSVVFLHLGCIAASLLCSNHVNSTFGKGLTPRAYRLDMTHVRRNAISIMGALTAADAARSAASLAPPAGGQGGEKSFASIDLQRPEQPAATPRSAFHPRNIMARTTLAAASLFDRPALPPKSPARQTYAFTAPSNAFAGASMQEHSIRPVRSDARREAHDDVRGLGFDVDLGRREAGEMDAQRLGRPMR</sequence>
<dbReference type="InterPro" id="IPR018499">
    <property type="entry name" value="Tetraspanin/Peripherin"/>
</dbReference>
<feature type="transmembrane region" description="Helical" evidence="6">
    <location>
        <begin position="141"/>
        <end position="164"/>
    </location>
</feature>
<feature type="transmembrane region" description="Helical" evidence="6">
    <location>
        <begin position="265"/>
        <end position="285"/>
    </location>
</feature>
<keyword evidence="8" id="KW-1185">Reference proteome</keyword>
<feature type="region of interest" description="Disordered" evidence="5">
    <location>
        <begin position="409"/>
        <end position="428"/>
    </location>
</feature>
<keyword evidence="4 6" id="KW-0472">Membrane</keyword>
<dbReference type="AlphaFoldDB" id="A0A316Z1H4"/>
<feature type="transmembrane region" description="Helical" evidence="6">
    <location>
        <begin position="170"/>
        <end position="192"/>
    </location>
</feature>
<dbReference type="STRING" id="58919.A0A316Z1H4"/>
<evidence type="ECO:0000256" key="5">
    <source>
        <dbReference type="SAM" id="MobiDB-lite"/>
    </source>
</evidence>
<dbReference type="GeneID" id="37267926"/>
<keyword evidence="2 6" id="KW-0812">Transmembrane</keyword>
<organism evidence="7 8">
    <name type="scientific">Tilletiopsis washingtonensis</name>
    <dbReference type="NCBI Taxonomy" id="58919"/>
    <lineage>
        <taxon>Eukaryota</taxon>
        <taxon>Fungi</taxon>
        <taxon>Dikarya</taxon>
        <taxon>Basidiomycota</taxon>
        <taxon>Ustilaginomycotina</taxon>
        <taxon>Exobasidiomycetes</taxon>
        <taxon>Entylomatales</taxon>
        <taxon>Entylomatales incertae sedis</taxon>
        <taxon>Tilletiopsis</taxon>
    </lineage>
</organism>
<evidence type="ECO:0000256" key="6">
    <source>
        <dbReference type="SAM" id="Phobius"/>
    </source>
</evidence>
<gene>
    <name evidence="7" type="ORF">FA09DRAFT_301865</name>
</gene>
<feature type="compositionally biased region" description="Basic and acidic residues" evidence="5">
    <location>
        <begin position="1"/>
        <end position="11"/>
    </location>
</feature>
<feature type="region of interest" description="Disordered" evidence="5">
    <location>
        <begin position="1"/>
        <end position="44"/>
    </location>
</feature>
<feature type="transmembrane region" description="Helical" evidence="6">
    <location>
        <begin position="99"/>
        <end position="121"/>
    </location>
</feature>
<proteinExistence type="predicted"/>
<comment type="subcellular location">
    <subcellularLocation>
        <location evidence="1">Membrane</location>
        <topology evidence="1">Multi-pass membrane protein</topology>
    </subcellularLocation>
</comment>
<evidence type="ECO:0000256" key="4">
    <source>
        <dbReference type="ARBA" id="ARBA00023136"/>
    </source>
</evidence>
<accession>A0A316Z1H4</accession>
<feature type="compositionally biased region" description="Basic and acidic residues" evidence="5">
    <location>
        <begin position="414"/>
        <end position="428"/>
    </location>
</feature>
<dbReference type="Pfam" id="PF00335">
    <property type="entry name" value="Tetraspanin"/>
    <property type="match status" value="1"/>
</dbReference>
<evidence type="ECO:0000313" key="8">
    <source>
        <dbReference type="Proteomes" id="UP000245946"/>
    </source>
</evidence>
<name>A0A316Z1H4_9BASI</name>
<evidence type="ECO:0000256" key="2">
    <source>
        <dbReference type="ARBA" id="ARBA00022692"/>
    </source>
</evidence>
<evidence type="ECO:0008006" key="9">
    <source>
        <dbReference type="Google" id="ProtNLM"/>
    </source>
</evidence>
<evidence type="ECO:0000256" key="1">
    <source>
        <dbReference type="ARBA" id="ARBA00004141"/>
    </source>
</evidence>
<evidence type="ECO:0000313" key="7">
    <source>
        <dbReference type="EMBL" id="PWN95216.1"/>
    </source>
</evidence>
<dbReference type="OrthoDB" id="2156690at2759"/>
<dbReference type="RefSeq" id="XP_025595495.1">
    <property type="nucleotide sequence ID" value="XM_025740380.1"/>
</dbReference>
<reference evidence="7 8" key="1">
    <citation type="journal article" date="2018" name="Mol. Biol. Evol.">
        <title>Broad Genomic Sampling Reveals a Smut Pathogenic Ancestry of the Fungal Clade Ustilaginomycotina.</title>
        <authorList>
            <person name="Kijpornyongpan T."/>
            <person name="Mondo S.J."/>
            <person name="Barry K."/>
            <person name="Sandor L."/>
            <person name="Lee J."/>
            <person name="Lipzen A."/>
            <person name="Pangilinan J."/>
            <person name="LaButti K."/>
            <person name="Hainaut M."/>
            <person name="Henrissat B."/>
            <person name="Grigoriev I.V."/>
            <person name="Spatafora J.W."/>
            <person name="Aime M.C."/>
        </authorList>
    </citation>
    <scope>NUCLEOTIDE SEQUENCE [LARGE SCALE GENOMIC DNA]</scope>
    <source>
        <strain evidence="7 8">MCA 4186</strain>
    </source>
</reference>
<dbReference type="GO" id="GO:0016020">
    <property type="term" value="C:membrane"/>
    <property type="evidence" value="ECO:0007669"/>
    <property type="project" value="UniProtKB-SubCell"/>
</dbReference>
<dbReference type="Proteomes" id="UP000245946">
    <property type="component" value="Unassembled WGS sequence"/>
</dbReference>
<evidence type="ECO:0000256" key="3">
    <source>
        <dbReference type="ARBA" id="ARBA00022989"/>
    </source>
</evidence>
<dbReference type="EMBL" id="KZ819306">
    <property type="protein sequence ID" value="PWN95216.1"/>
    <property type="molecule type" value="Genomic_DNA"/>
</dbReference>
<protein>
    <recommendedName>
        <fullName evidence="9">Tetraspanin Tsp2</fullName>
    </recommendedName>
</protein>
<keyword evidence="3 6" id="KW-1133">Transmembrane helix</keyword>